<gene>
    <name evidence="2" type="ORF">RM531_01735</name>
</gene>
<sequence length="149" mass="16772">MGDQVPPSQPDPAGDTRPTSLRRSVAELGRLFARQLFDLQMRELLTTRMLPIIYGLAIGFAALLTVYWIAWGFGQSWTMGVAWLLVIGPALFVAVVTAIRVFLEFVMTVFRIALFLESLGGQIESIAGQTEEIAEDLPRIQFWRSRKRD</sequence>
<dbReference type="InterPro" id="IPR025557">
    <property type="entry name" value="DUF4282"/>
</dbReference>
<name>A0ABU3B7A3_9GAMM</name>
<accession>A0ABU3B7A3</accession>
<feature type="transmembrane region" description="Helical" evidence="1">
    <location>
        <begin position="82"/>
        <end position="103"/>
    </location>
</feature>
<comment type="caution">
    <text evidence="2">The sequence shown here is derived from an EMBL/GenBank/DDBJ whole genome shotgun (WGS) entry which is preliminary data.</text>
</comment>
<feature type="transmembrane region" description="Helical" evidence="1">
    <location>
        <begin position="49"/>
        <end position="70"/>
    </location>
</feature>
<dbReference type="Proteomes" id="UP001259982">
    <property type="component" value="Unassembled WGS sequence"/>
</dbReference>
<dbReference type="EMBL" id="JAVRHY010000001">
    <property type="protein sequence ID" value="MDT0617188.1"/>
    <property type="molecule type" value="Genomic_DNA"/>
</dbReference>
<keyword evidence="1" id="KW-0472">Membrane</keyword>
<organism evidence="2 3">
    <name type="scientific">Spectribacter acetivorans</name>
    <dbReference type="NCBI Taxonomy" id="3075603"/>
    <lineage>
        <taxon>Bacteria</taxon>
        <taxon>Pseudomonadati</taxon>
        <taxon>Pseudomonadota</taxon>
        <taxon>Gammaproteobacteria</taxon>
        <taxon>Salinisphaerales</taxon>
        <taxon>Salinisphaeraceae</taxon>
        <taxon>Spectribacter</taxon>
    </lineage>
</organism>
<keyword evidence="1" id="KW-1133">Transmembrane helix</keyword>
<dbReference type="Pfam" id="PF14110">
    <property type="entry name" value="DUF4282"/>
    <property type="match status" value="1"/>
</dbReference>
<evidence type="ECO:0000313" key="2">
    <source>
        <dbReference type="EMBL" id="MDT0617188.1"/>
    </source>
</evidence>
<protein>
    <submittedName>
        <fullName evidence="2">DUF4282 domain-containing protein</fullName>
    </submittedName>
</protein>
<reference evidence="2 3" key="1">
    <citation type="submission" date="2023-09" db="EMBL/GenBank/DDBJ databases">
        <authorList>
            <person name="Rey-Velasco X."/>
        </authorList>
    </citation>
    <scope>NUCLEOTIDE SEQUENCE [LARGE SCALE GENOMIC DNA]</scope>
    <source>
        <strain evidence="2 3">P385</strain>
    </source>
</reference>
<proteinExistence type="predicted"/>
<keyword evidence="1" id="KW-0812">Transmembrane</keyword>
<keyword evidence="3" id="KW-1185">Reference proteome</keyword>
<dbReference type="RefSeq" id="WP_311656822.1">
    <property type="nucleotide sequence ID" value="NZ_JAVRHY010000001.1"/>
</dbReference>
<evidence type="ECO:0000256" key="1">
    <source>
        <dbReference type="SAM" id="Phobius"/>
    </source>
</evidence>
<evidence type="ECO:0000313" key="3">
    <source>
        <dbReference type="Proteomes" id="UP001259982"/>
    </source>
</evidence>